<comment type="caution">
    <text evidence="3">The sequence shown here is derived from an EMBL/GenBank/DDBJ whole genome shotgun (WGS) entry which is preliminary data.</text>
</comment>
<sequence>MKSDEDTPPSSTFSASTDNINHDGREELDWRSRWPKEAINHICFDAIFVGLILLFTLLMIFLVWRGTAFSILAGDCQTCSIKRFNQFALFYLGGMLGGTMFGIKYLYKVVARGYWNLDRRLWRIFTPFLAGVLALAIGSLIDSGMLGLSMRSSSSTFYLSLGFISGYFADSALAKMQEVANTVFGTDKK</sequence>
<keyword evidence="2" id="KW-1133">Transmembrane helix</keyword>
<keyword evidence="2" id="KW-0472">Membrane</keyword>
<name>A0ABD6VPI7_9GAMM</name>
<evidence type="ECO:0000313" key="3">
    <source>
        <dbReference type="EMBL" id="POE26073.1"/>
    </source>
</evidence>
<dbReference type="EMBL" id="MTAO01000008">
    <property type="protein sequence ID" value="POE26073.1"/>
    <property type="molecule type" value="Genomic_DNA"/>
</dbReference>
<evidence type="ECO:0000256" key="2">
    <source>
        <dbReference type="SAM" id="Phobius"/>
    </source>
</evidence>
<reference evidence="3 4" key="1">
    <citation type="submission" date="2017-01" db="EMBL/GenBank/DDBJ databases">
        <title>Comparative Genomics of 38 Pectobacterium strains comprising three species revealed the characteristics of Pectobacterium carotovorum.</title>
        <authorList>
            <person name="Xie H."/>
            <person name="Ma Y."/>
            <person name="Li X."/>
        </authorList>
    </citation>
    <scope>NUCLEOTIDE SEQUENCE [LARGE SCALE GENOMIC DNA]</scope>
    <source>
        <strain evidence="3 4">Q142</strain>
    </source>
</reference>
<feature type="region of interest" description="Disordered" evidence="1">
    <location>
        <begin position="1"/>
        <end position="20"/>
    </location>
</feature>
<gene>
    <name evidence="3" type="ORF">BV926_13650</name>
</gene>
<protein>
    <submittedName>
        <fullName evidence="3">Uncharacterized protein</fullName>
    </submittedName>
</protein>
<dbReference type="AlphaFoldDB" id="A0ABD6VPI7"/>
<feature type="transmembrane region" description="Helical" evidence="2">
    <location>
        <begin position="84"/>
        <end position="107"/>
    </location>
</feature>
<keyword evidence="2" id="KW-0812">Transmembrane</keyword>
<accession>A0ABD6VPI7</accession>
<dbReference type="RefSeq" id="WP_103162535.1">
    <property type="nucleotide sequence ID" value="NZ_MTAH01000010.1"/>
</dbReference>
<feature type="transmembrane region" description="Helical" evidence="2">
    <location>
        <begin position="42"/>
        <end position="64"/>
    </location>
</feature>
<feature type="transmembrane region" description="Helical" evidence="2">
    <location>
        <begin position="128"/>
        <end position="150"/>
    </location>
</feature>
<evidence type="ECO:0000256" key="1">
    <source>
        <dbReference type="SAM" id="MobiDB-lite"/>
    </source>
</evidence>
<organism evidence="3 4">
    <name type="scientific">Pectobacterium odoriferum</name>
    <dbReference type="NCBI Taxonomy" id="78398"/>
    <lineage>
        <taxon>Bacteria</taxon>
        <taxon>Pseudomonadati</taxon>
        <taxon>Pseudomonadota</taxon>
        <taxon>Gammaproteobacteria</taxon>
        <taxon>Enterobacterales</taxon>
        <taxon>Pectobacteriaceae</taxon>
        <taxon>Pectobacterium</taxon>
    </lineage>
</organism>
<feature type="transmembrane region" description="Helical" evidence="2">
    <location>
        <begin position="156"/>
        <end position="174"/>
    </location>
</feature>
<feature type="compositionally biased region" description="Polar residues" evidence="1">
    <location>
        <begin position="8"/>
        <end position="19"/>
    </location>
</feature>
<dbReference type="Proteomes" id="UP000237274">
    <property type="component" value="Unassembled WGS sequence"/>
</dbReference>
<evidence type="ECO:0000313" key="4">
    <source>
        <dbReference type="Proteomes" id="UP000237274"/>
    </source>
</evidence>
<proteinExistence type="predicted"/>